<dbReference type="KEGG" id="gsb:GSUB_00890"/>
<proteinExistence type="predicted"/>
<dbReference type="GO" id="GO:0006313">
    <property type="term" value="P:DNA transposition"/>
    <property type="evidence" value="ECO:0007669"/>
    <property type="project" value="InterPro"/>
</dbReference>
<reference evidence="4 9" key="1">
    <citation type="journal article" date="2015" name="Genome Announc.">
        <title>Genomes of Geoalkalibacter ferrihydriticus Z-0531T and Geoalkalibacter subterraneus Red1T, Two Haloalkaliphilic Metal-Reducing Deltaproteobacteria.</title>
        <authorList>
            <person name="Badalamenti J.P."/>
            <person name="Krajmalnik-Brown R."/>
            <person name="Torres C.I."/>
            <person name="Bond D.R."/>
        </authorList>
    </citation>
    <scope>NUCLEOTIDE SEQUENCE [LARGE SCALE GENOMIC DNA]</scope>
    <source>
        <strain evidence="4 9">Red1</strain>
    </source>
</reference>
<sequence length="145" mass="17153">MSSRFRKLSHSIWHCQYHIVWVPKYRFRILQGKVKEAVESGIHAICGYSGCEVVELNVQPDHVHLVVMIPPKVSISNFLGRLKGQTSMKLFQQFRHLRKKPYWGNHFWAKGYCVDTVGMDADMIRKYVRYQDKQERQMEQLQLGD</sequence>
<dbReference type="GO" id="GO:0003677">
    <property type="term" value="F:DNA binding"/>
    <property type="evidence" value="ECO:0007669"/>
    <property type="project" value="InterPro"/>
</dbReference>
<evidence type="ECO:0000313" key="5">
    <source>
        <dbReference type="EMBL" id="AJF06715.1"/>
    </source>
</evidence>
<dbReference type="PANTHER" id="PTHR33360:SF2">
    <property type="entry name" value="TRANSPOSASE FOR INSERTION SEQUENCE ELEMENT IS200"/>
    <property type="match status" value="1"/>
</dbReference>
<dbReference type="KEGG" id="gsb:GSUB_16420"/>
<dbReference type="PANTHER" id="PTHR33360">
    <property type="entry name" value="TRANSPOSASE FOR INSERTION SEQUENCE ELEMENT IS200"/>
    <property type="match status" value="1"/>
</dbReference>
<dbReference type="Pfam" id="PF01797">
    <property type="entry name" value="Y1_Tnp"/>
    <property type="match status" value="1"/>
</dbReference>
<dbReference type="KEGG" id="gsb:GSUB_05140"/>
<dbReference type="InterPro" id="IPR002686">
    <property type="entry name" value="Transposase_17"/>
</dbReference>
<dbReference type="EMBL" id="CP010311">
    <property type="protein sequence ID" value="AJF07628.1"/>
    <property type="molecule type" value="Genomic_DNA"/>
</dbReference>
<accession>A0A0B5FFQ0</accession>
<dbReference type="Proteomes" id="UP000035036">
    <property type="component" value="Chromosome"/>
</dbReference>
<gene>
    <name evidence="2" type="ORF">GSUB_00890</name>
    <name evidence="3" type="ORF">GSUB_05140</name>
    <name evidence="4" type="ORF">GSUB_05560</name>
    <name evidence="5" type="ORF">GSUB_09430</name>
    <name evidence="6" type="ORF">GSUB_13150</name>
    <name evidence="7" type="ORF">GSUB_15205</name>
    <name evidence="8" type="ORF">GSUB_16420</name>
</gene>
<dbReference type="Gene3D" id="3.30.70.1290">
    <property type="entry name" value="Transposase IS200-like"/>
    <property type="match status" value="1"/>
</dbReference>
<protein>
    <submittedName>
        <fullName evidence="4">Transposase</fullName>
    </submittedName>
</protein>
<evidence type="ECO:0000313" key="7">
    <source>
        <dbReference type="EMBL" id="AJF07628.1"/>
    </source>
</evidence>
<feature type="domain" description="Transposase IS200-like" evidence="1">
    <location>
        <begin position="12"/>
        <end position="131"/>
    </location>
</feature>
<organism evidence="4 9">
    <name type="scientific">Geoalkalibacter subterraneus</name>
    <dbReference type="NCBI Taxonomy" id="483547"/>
    <lineage>
        <taxon>Bacteria</taxon>
        <taxon>Pseudomonadati</taxon>
        <taxon>Thermodesulfobacteriota</taxon>
        <taxon>Desulfuromonadia</taxon>
        <taxon>Desulfuromonadales</taxon>
        <taxon>Geoalkalibacteraceae</taxon>
        <taxon>Geoalkalibacter</taxon>
    </lineage>
</organism>
<dbReference type="KEGG" id="gsb:GSUB_05560"/>
<dbReference type="KEGG" id="gsb:GSUB_09430"/>
<evidence type="ECO:0000313" key="2">
    <source>
        <dbReference type="EMBL" id="AJF05430.1"/>
    </source>
</evidence>
<dbReference type="OrthoDB" id="9798161at2"/>
<evidence type="ECO:0000259" key="1">
    <source>
        <dbReference type="SMART" id="SM01321"/>
    </source>
</evidence>
<evidence type="ECO:0000313" key="9">
    <source>
        <dbReference type="Proteomes" id="UP000035036"/>
    </source>
</evidence>
<dbReference type="KEGG" id="gsb:GSUB_15205"/>
<dbReference type="KEGG" id="gsb:GSUB_13150"/>
<keyword evidence="9" id="KW-1185">Reference proteome</keyword>
<dbReference type="EMBL" id="CP010311">
    <property type="protein sequence ID" value="AJF06071.1"/>
    <property type="molecule type" value="Genomic_DNA"/>
</dbReference>
<evidence type="ECO:0000313" key="4">
    <source>
        <dbReference type="EMBL" id="AJF06138.1"/>
    </source>
</evidence>
<evidence type="ECO:0000313" key="8">
    <source>
        <dbReference type="EMBL" id="AJF07820.1"/>
    </source>
</evidence>
<dbReference type="RefSeq" id="WP_040198735.1">
    <property type="nucleotide sequence ID" value="NZ_CP010311.1"/>
</dbReference>
<dbReference type="NCBIfam" id="NF033573">
    <property type="entry name" value="transpos_IS200"/>
    <property type="match status" value="1"/>
</dbReference>
<dbReference type="InterPro" id="IPR036515">
    <property type="entry name" value="Transposase_17_sf"/>
</dbReference>
<dbReference type="EMBL" id="CP010311">
    <property type="protein sequence ID" value="AJF06138.1"/>
    <property type="molecule type" value="Genomic_DNA"/>
</dbReference>
<dbReference type="EMBL" id="CP010311">
    <property type="protein sequence ID" value="AJF05430.1"/>
    <property type="molecule type" value="Genomic_DNA"/>
</dbReference>
<dbReference type="AlphaFoldDB" id="A0A0B5FFQ0"/>
<dbReference type="GO" id="GO:0004803">
    <property type="term" value="F:transposase activity"/>
    <property type="evidence" value="ECO:0007669"/>
    <property type="project" value="InterPro"/>
</dbReference>
<dbReference type="EMBL" id="CP010311">
    <property type="protein sequence ID" value="AJF06715.1"/>
    <property type="molecule type" value="Genomic_DNA"/>
</dbReference>
<dbReference type="SUPFAM" id="SSF143422">
    <property type="entry name" value="Transposase IS200-like"/>
    <property type="match status" value="1"/>
</dbReference>
<dbReference type="EMBL" id="CP010311">
    <property type="protein sequence ID" value="AJF07820.1"/>
    <property type="molecule type" value="Genomic_DNA"/>
</dbReference>
<name>A0A0B5FFQ0_9BACT</name>
<dbReference type="EMBL" id="CP010311">
    <property type="protein sequence ID" value="AJF07318.1"/>
    <property type="molecule type" value="Genomic_DNA"/>
</dbReference>
<evidence type="ECO:0000313" key="3">
    <source>
        <dbReference type="EMBL" id="AJF06071.1"/>
    </source>
</evidence>
<dbReference type="SMART" id="SM01321">
    <property type="entry name" value="Y1_Tnp"/>
    <property type="match status" value="1"/>
</dbReference>
<evidence type="ECO:0000313" key="6">
    <source>
        <dbReference type="EMBL" id="AJF07318.1"/>
    </source>
</evidence>
<dbReference type="HOGENOM" id="CLU_101320_0_1_7"/>